<organism evidence="2 3">
    <name type="scientific">Methylobacterium komagatae</name>
    <dbReference type="NCBI Taxonomy" id="374425"/>
    <lineage>
        <taxon>Bacteria</taxon>
        <taxon>Pseudomonadati</taxon>
        <taxon>Pseudomonadota</taxon>
        <taxon>Alphaproteobacteria</taxon>
        <taxon>Hyphomicrobiales</taxon>
        <taxon>Methylobacteriaceae</taxon>
        <taxon>Methylobacterium</taxon>
    </lineage>
</organism>
<keyword evidence="3" id="KW-1185">Reference proteome</keyword>
<dbReference type="SUPFAM" id="SSF47240">
    <property type="entry name" value="Ferritin-like"/>
    <property type="match status" value="1"/>
</dbReference>
<accession>A0ABW2BT32</accession>
<dbReference type="Gene3D" id="1.20.1260.10">
    <property type="match status" value="1"/>
</dbReference>
<evidence type="ECO:0000313" key="3">
    <source>
        <dbReference type="Proteomes" id="UP001596292"/>
    </source>
</evidence>
<dbReference type="RefSeq" id="WP_210161463.1">
    <property type="nucleotide sequence ID" value="NZ_JBHSWN010000001.1"/>
</dbReference>
<protein>
    <submittedName>
        <fullName evidence="2">DUF892 family protein</fullName>
    </submittedName>
</protein>
<dbReference type="EMBL" id="JBHSWN010000001">
    <property type="protein sequence ID" value="MFC6792809.1"/>
    <property type="molecule type" value="Genomic_DNA"/>
</dbReference>
<dbReference type="Pfam" id="PF05974">
    <property type="entry name" value="DUF892"/>
    <property type="match status" value="1"/>
</dbReference>
<dbReference type="InterPro" id="IPR009078">
    <property type="entry name" value="Ferritin-like_SF"/>
</dbReference>
<reference evidence="3" key="1">
    <citation type="journal article" date="2019" name="Int. J. Syst. Evol. Microbiol.">
        <title>The Global Catalogue of Microorganisms (GCM) 10K type strain sequencing project: providing services to taxonomists for standard genome sequencing and annotation.</title>
        <authorList>
            <consortium name="The Broad Institute Genomics Platform"/>
            <consortium name="The Broad Institute Genome Sequencing Center for Infectious Disease"/>
            <person name="Wu L."/>
            <person name="Ma J."/>
        </authorList>
    </citation>
    <scope>NUCLEOTIDE SEQUENCE [LARGE SCALE GENOMIC DNA]</scope>
    <source>
        <strain evidence="3">CCUG 48316</strain>
    </source>
</reference>
<gene>
    <name evidence="2" type="ORF">ACFQE0_26570</name>
</gene>
<proteinExistence type="predicted"/>
<dbReference type="InterPro" id="IPR012347">
    <property type="entry name" value="Ferritin-like"/>
</dbReference>
<dbReference type="PANTHER" id="PTHR30565:SF9">
    <property type="entry name" value="PROTEIN YCIF"/>
    <property type="match status" value="1"/>
</dbReference>
<comment type="caution">
    <text evidence="2">The sequence shown here is derived from an EMBL/GenBank/DDBJ whole genome shotgun (WGS) entry which is preliminary data.</text>
</comment>
<evidence type="ECO:0000256" key="1">
    <source>
        <dbReference type="SAM" id="MobiDB-lite"/>
    </source>
</evidence>
<dbReference type="PANTHER" id="PTHR30565">
    <property type="entry name" value="PROTEIN YCIF"/>
    <property type="match status" value="1"/>
</dbReference>
<feature type="region of interest" description="Disordered" evidence="1">
    <location>
        <begin position="1"/>
        <end position="35"/>
    </location>
</feature>
<dbReference type="InterPro" id="IPR047114">
    <property type="entry name" value="YciF"/>
</dbReference>
<dbReference type="Proteomes" id="UP001596292">
    <property type="component" value="Unassembled WGS sequence"/>
</dbReference>
<dbReference type="InterPro" id="IPR010287">
    <property type="entry name" value="DUF892_YciF-like"/>
</dbReference>
<evidence type="ECO:0000313" key="2">
    <source>
        <dbReference type="EMBL" id="MFC6792809.1"/>
    </source>
</evidence>
<sequence length="101" mass="10748">MDQALQEAGGSGERKNSVLEGLYDVSRETRQQAPDGASRDLGIIANGQLALHYWITAFGTIRAYAEQLGLSGIGQAMQTSLDEAKAANERHNEIAATIMGA</sequence>
<name>A0ABW2BT32_9HYPH</name>